<keyword evidence="5" id="KW-0029">Amino-acid transport</keyword>
<keyword evidence="4 9" id="KW-0812">Transmembrane</keyword>
<dbReference type="PANTHER" id="PTHR11795">
    <property type="entry name" value="BRANCHED-CHAIN AMINO ACID TRANSPORT SYSTEM PERMEASE PROTEIN LIVH"/>
    <property type="match status" value="1"/>
</dbReference>
<evidence type="ECO:0000256" key="2">
    <source>
        <dbReference type="ARBA" id="ARBA00022448"/>
    </source>
</evidence>
<keyword evidence="7 9" id="KW-0472">Membrane</keyword>
<dbReference type="Pfam" id="PF02653">
    <property type="entry name" value="BPD_transp_2"/>
    <property type="match status" value="1"/>
</dbReference>
<reference evidence="10" key="1">
    <citation type="submission" date="2013-08" db="EMBL/GenBank/DDBJ databases">
        <authorList>
            <person name="Mendez C."/>
            <person name="Richter M."/>
            <person name="Ferrer M."/>
            <person name="Sanchez J."/>
        </authorList>
    </citation>
    <scope>NUCLEOTIDE SEQUENCE</scope>
</reference>
<dbReference type="GO" id="GO:0005886">
    <property type="term" value="C:plasma membrane"/>
    <property type="evidence" value="ECO:0007669"/>
    <property type="project" value="UniProtKB-SubCell"/>
</dbReference>
<name>T0YM87_9ZZZZ</name>
<comment type="subcellular location">
    <subcellularLocation>
        <location evidence="1">Cell membrane</location>
        <topology evidence="1">Multi-pass membrane protein</topology>
    </subcellularLocation>
</comment>
<proteinExistence type="inferred from homology"/>
<dbReference type="InterPro" id="IPR052157">
    <property type="entry name" value="BCAA_transport_permease"/>
</dbReference>
<keyword evidence="6 9" id="KW-1133">Transmembrane helix</keyword>
<evidence type="ECO:0000256" key="5">
    <source>
        <dbReference type="ARBA" id="ARBA00022970"/>
    </source>
</evidence>
<evidence type="ECO:0000313" key="10">
    <source>
        <dbReference type="EMBL" id="EQD34218.1"/>
    </source>
</evidence>
<sequence>MADEFEAVSSGVRVRLVTTSAFMIGIAYAAAAGALNMYMLGGINSSSGSALTVTAFTVIIIGSLGNPLGTAVGGLLVGLVSSLTAAYATQWTQMVPYALLLVVVLVRPTGLFGAKVRSA</sequence>
<reference evidence="10" key="2">
    <citation type="journal article" date="2014" name="ISME J.">
        <title>Microbial stratification in low pH oxic and suboxic macroscopic growths along an acid mine drainage.</title>
        <authorList>
            <person name="Mendez-Garcia C."/>
            <person name="Mesa V."/>
            <person name="Sprenger R.R."/>
            <person name="Richter M."/>
            <person name="Diez M.S."/>
            <person name="Solano J."/>
            <person name="Bargiela R."/>
            <person name="Golyshina O.V."/>
            <person name="Manteca A."/>
            <person name="Ramos J.L."/>
            <person name="Gallego J.R."/>
            <person name="Llorente I."/>
            <person name="Martins Dos Santos V.A."/>
            <person name="Jensen O.N."/>
            <person name="Pelaez A.I."/>
            <person name="Sanchez J."/>
            <person name="Ferrer M."/>
        </authorList>
    </citation>
    <scope>NUCLEOTIDE SEQUENCE</scope>
</reference>
<evidence type="ECO:0000256" key="7">
    <source>
        <dbReference type="ARBA" id="ARBA00023136"/>
    </source>
</evidence>
<evidence type="ECO:0000256" key="4">
    <source>
        <dbReference type="ARBA" id="ARBA00022692"/>
    </source>
</evidence>
<accession>T0YM87</accession>
<gene>
    <name evidence="10" type="ORF">B1B_17334</name>
</gene>
<evidence type="ECO:0000256" key="3">
    <source>
        <dbReference type="ARBA" id="ARBA00022475"/>
    </source>
</evidence>
<evidence type="ECO:0000256" key="1">
    <source>
        <dbReference type="ARBA" id="ARBA00004651"/>
    </source>
</evidence>
<organism evidence="10">
    <name type="scientific">mine drainage metagenome</name>
    <dbReference type="NCBI Taxonomy" id="410659"/>
    <lineage>
        <taxon>unclassified sequences</taxon>
        <taxon>metagenomes</taxon>
        <taxon>ecological metagenomes</taxon>
    </lineage>
</organism>
<keyword evidence="3" id="KW-1003">Cell membrane</keyword>
<comment type="similarity">
    <text evidence="8">Belongs to the binding-protein-dependent transport system permease family. LivHM subfamily.</text>
</comment>
<dbReference type="InterPro" id="IPR001851">
    <property type="entry name" value="ABC_transp_permease"/>
</dbReference>
<feature type="transmembrane region" description="Helical" evidence="9">
    <location>
        <begin position="94"/>
        <end position="114"/>
    </location>
</feature>
<evidence type="ECO:0000256" key="8">
    <source>
        <dbReference type="ARBA" id="ARBA00037998"/>
    </source>
</evidence>
<protein>
    <submittedName>
        <fullName evidence="10">ABC-type branched-chain amino acid transport system, permease component</fullName>
    </submittedName>
</protein>
<comment type="caution">
    <text evidence="10">The sequence shown here is derived from an EMBL/GenBank/DDBJ whole genome shotgun (WGS) entry which is preliminary data.</text>
</comment>
<dbReference type="GO" id="GO:0006865">
    <property type="term" value="P:amino acid transport"/>
    <property type="evidence" value="ECO:0007669"/>
    <property type="project" value="UniProtKB-KW"/>
</dbReference>
<keyword evidence="2" id="KW-0813">Transport</keyword>
<dbReference type="EMBL" id="AUZY01011564">
    <property type="protein sequence ID" value="EQD34218.1"/>
    <property type="molecule type" value="Genomic_DNA"/>
</dbReference>
<evidence type="ECO:0000256" key="6">
    <source>
        <dbReference type="ARBA" id="ARBA00022989"/>
    </source>
</evidence>
<feature type="transmembrane region" description="Helical" evidence="9">
    <location>
        <begin position="12"/>
        <end position="31"/>
    </location>
</feature>
<evidence type="ECO:0000256" key="9">
    <source>
        <dbReference type="SAM" id="Phobius"/>
    </source>
</evidence>
<dbReference type="AlphaFoldDB" id="T0YM87"/>
<dbReference type="PANTHER" id="PTHR11795:SF445">
    <property type="entry name" value="AMINO ACID ABC TRANSPORTER PERMEASE PROTEIN"/>
    <property type="match status" value="1"/>
</dbReference>
<dbReference type="GO" id="GO:0022857">
    <property type="term" value="F:transmembrane transporter activity"/>
    <property type="evidence" value="ECO:0007669"/>
    <property type="project" value="InterPro"/>
</dbReference>